<keyword evidence="2" id="KW-0378">Hydrolase</keyword>
<dbReference type="Gene3D" id="3.40.630.40">
    <property type="entry name" value="Zn-dependent exopeptidases"/>
    <property type="match status" value="1"/>
</dbReference>
<dbReference type="GO" id="GO:0016787">
    <property type="term" value="F:hydrolase activity"/>
    <property type="evidence" value="ECO:0007669"/>
    <property type="project" value="UniProtKB-KW"/>
</dbReference>
<organism evidence="2 3">
    <name type="scientific">Tepidamorphus gemmatus</name>
    <dbReference type="NCBI Taxonomy" id="747076"/>
    <lineage>
        <taxon>Bacteria</taxon>
        <taxon>Pseudomonadati</taxon>
        <taxon>Pseudomonadota</taxon>
        <taxon>Alphaproteobacteria</taxon>
        <taxon>Hyphomicrobiales</taxon>
        <taxon>Tepidamorphaceae</taxon>
        <taxon>Tepidamorphus</taxon>
    </lineage>
</organism>
<dbReference type="Pfam" id="PF05013">
    <property type="entry name" value="FGase"/>
    <property type="match status" value="1"/>
</dbReference>
<dbReference type="Proteomes" id="UP000295678">
    <property type="component" value="Unassembled WGS sequence"/>
</dbReference>
<feature type="compositionally biased region" description="Basic and acidic residues" evidence="1">
    <location>
        <begin position="1"/>
        <end position="10"/>
    </location>
</feature>
<keyword evidence="3" id="KW-1185">Reference proteome</keyword>
<comment type="caution">
    <text evidence="2">The sequence shown here is derived from an EMBL/GenBank/DDBJ whole genome shotgun (WGS) entry which is preliminary data.</text>
</comment>
<dbReference type="InterPro" id="IPR011227">
    <property type="entry name" value="UCP029730"/>
</dbReference>
<dbReference type="SUPFAM" id="SSF53187">
    <property type="entry name" value="Zn-dependent exopeptidases"/>
    <property type="match status" value="1"/>
</dbReference>
<proteinExistence type="predicted"/>
<dbReference type="EMBL" id="SMAK01000001">
    <property type="protein sequence ID" value="TCT13298.1"/>
    <property type="molecule type" value="Genomic_DNA"/>
</dbReference>
<dbReference type="AlphaFoldDB" id="A0A4R3MKP0"/>
<dbReference type="RefSeq" id="WP_132804696.1">
    <property type="nucleotide sequence ID" value="NZ_SMAK01000001.1"/>
</dbReference>
<dbReference type="OrthoDB" id="9815326at2"/>
<evidence type="ECO:0000256" key="1">
    <source>
        <dbReference type="SAM" id="MobiDB-lite"/>
    </source>
</evidence>
<evidence type="ECO:0000313" key="2">
    <source>
        <dbReference type="EMBL" id="TCT13298.1"/>
    </source>
</evidence>
<gene>
    <name evidence="2" type="ORF">EDC22_101161</name>
</gene>
<name>A0A4R3MKP0_9HYPH</name>
<evidence type="ECO:0000313" key="3">
    <source>
        <dbReference type="Proteomes" id="UP000295678"/>
    </source>
</evidence>
<feature type="region of interest" description="Disordered" evidence="1">
    <location>
        <begin position="1"/>
        <end position="24"/>
    </location>
</feature>
<reference evidence="2 3" key="1">
    <citation type="submission" date="2019-03" db="EMBL/GenBank/DDBJ databases">
        <title>Genomic Encyclopedia of Type Strains, Phase IV (KMG-IV): sequencing the most valuable type-strain genomes for metagenomic binning, comparative biology and taxonomic classification.</title>
        <authorList>
            <person name="Goeker M."/>
        </authorList>
    </citation>
    <scope>NUCLEOTIDE SEQUENCE [LARGE SCALE GENOMIC DNA]</scope>
    <source>
        <strain evidence="2 3">DSM 19345</strain>
    </source>
</reference>
<dbReference type="PIRSF" id="PIRSF029730">
    <property type="entry name" value="UCP029730"/>
    <property type="match status" value="1"/>
</dbReference>
<dbReference type="InterPro" id="IPR007709">
    <property type="entry name" value="N-FG_amidohydro"/>
</dbReference>
<protein>
    <submittedName>
        <fullName evidence="2">Putative N-formylglutamate amidohydrolase</fullName>
    </submittedName>
</protein>
<accession>A0A4R3MKP0</accession>
<sequence>MPQAVERRPDTAAQTAPTEPTLAYETIPGDPATGWLLVCDHASNWIPERYAGLGLPPEELERHIAYDIGAEGVTRRLAARLGAPAVMSRFSRLLIDPNRGDDDPTLVMRLSDGAVVPGNARIDAVERNYRIRTFYDPYHRAVTAAIDAALAAGHPPAIVSIHSFTPFWRGVRRPWEIGILWDEDPRLAVPMIELLRADRSLTVGDNEPYSGRLKGDTMYRHATLRGLAHALIEYRQDLIADAEGQAHWAARTAAVLERLAGREGLHDIRPRASAQ</sequence>